<dbReference type="Gene3D" id="3.40.50.300">
    <property type="entry name" value="P-loop containing nucleotide triphosphate hydrolases"/>
    <property type="match status" value="1"/>
</dbReference>
<reference evidence="1 2" key="1">
    <citation type="submission" date="2022-04" db="EMBL/GenBank/DDBJ databases">
        <authorList>
            <person name="Ye Y.-Q."/>
            <person name="Du Z.-J."/>
        </authorList>
    </citation>
    <scope>NUCLEOTIDE SEQUENCE [LARGE SCALE GENOMIC DNA]</scope>
    <source>
        <strain evidence="1 2">A6E488</strain>
    </source>
</reference>
<sequence length="189" mass="20854">MAAKVIALTGISGVGKSTLVRTLAASIPLEHLQASALIAEGRNVTGIAITQDQLRLIDIDENQRFLVEGFKRKTKSSSGLVILDGHTVIEKDNELILVRPAVFQAICISGMVFLADNPSAIAERRRCDESRKRPLESIEEIRRIQEIAQEHAIAICRFLSIELYVYRPDEIAAITAIIQRLRLAGNISI</sequence>
<gene>
    <name evidence="1" type="ORF">MUB46_02435</name>
</gene>
<comment type="caution">
    <text evidence="1">The sequence shown here is derived from an EMBL/GenBank/DDBJ whole genome shotgun (WGS) entry which is preliminary data.</text>
</comment>
<accession>A0AAW5QWE3</accession>
<dbReference type="AlphaFoldDB" id="A0AAW5QWE3"/>
<dbReference type="EMBL" id="JALIDZ010000001">
    <property type="protein sequence ID" value="MCT8970708.1"/>
    <property type="molecule type" value="Genomic_DNA"/>
</dbReference>
<evidence type="ECO:0000313" key="1">
    <source>
        <dbReference type="EMBL" id="MCT8970708.1"/>
    </source>
</evidence>
<name>A0AAW5QWE3_9HYPH</name>
<dbReference type="Pfam" id="PF13207">
    <property type="entry name" value="AAA_17"/>
    <property type="match status" value="1"/>
</dbReference>
<dbReference type="Proteomes" id="UP001320898">
    <property type="component" value="Unassembled WGS sequence"/>
</dbReference>
<organism evidence="1 2">
    <name type="scientific">Microbaculum marinisediminis</name>
    <dbReference type="NCBI Taxonomy" id="2931392"/>
    <lineage>
        <taxon>Bacteria</taxon>
        <taxon>Pseudomonadati</taxon>
        <taxon>Pseudomonadota</taxon>
        <taxon>Alphaproteobacteria</taxon>
        <taxon>Hyphomicrobiales</taxon>
        <taxon>Tepidamorphaceae</taxon>
        <taxon>Microbaculum</taxon>
    </lineage>
</organism>
<dbReference type="SUPFAM" id="SSF52540">
    <property type="entry name" value="P-loop containing nucleoside triphosphate hydrolases"/>
    <property type="match status" value="1"/>
</dbReference>
<dbReference type="RefSeq" id="WP_261614270.1">
    <property type="nucleotide sequence ID" value="NZ_JALIDZ010000001.1"/>
</dbReference>
<dbReference type="InterPro" id="IPR027417">
    <property type="entry name" value="P-loop_NTPase"/>
</dbReference>
<keyword evidence="2" id="KW-1185">Reference proteome</keyword>
<protein>
    <submittedName>
        <fullName evidence="1">AAA family ATPase</fullName>
    </submittedName>
</protein>
<evidence type="ECO:0000313" key="2">
    <source>
        <dbReference type="Proteomes" id="UP001320898"/>
    </source>
</evidence>
<proteinExistence type="predicted"/>